<dbReference type="GO" id="GO:0055129">
    <property type="term" value="P:L-proline biosynthetic process"/>
    <property type="evidence" value="ECO:0007669"/>
    <property type="project" value="UniProtKB-UniRule"/>
</dbReference>
<dbReference type="EC" id="2.7.2.11" evidence="8"/>
<keyword evidence="1 8" id="KW-0963">Cytoplasm</keyword>
<accession>A0A6L2R6N3</accession>
<dbReference type="Pfam" id="PF01472">
    <property type="entry name" value="PUA"/>
    <property type="match status" value="1"/>
</dbReference>
<dbReference type="GO" id="GO:0005829">
    <property type="term" value="C:cytosol"/>
    <property type="evidence" value="ECO:0007669"/>
    <property type="project" value="TreeGrafter"/>
</dbReference>
<dbReference type="Proteomes" id="UP000505077">
    <property type="component" value="Unassembled WGS sequence"/>
</dbReference>
<feature type="domain" description="PUA" evidence="9">
    <location>
        <begin position="303"/>
        <end position="380"/>
    </location>
</feature>
<evidence type="ECO:0000256" key="1">
    <source>
        <dbReference type="ARBA" id="ARBA00022490"/>
    </source>
</evidence>
<proteinExistence type="inferred from homology"/>
<feature type="binding site" evidence="8">
    <location>
        <position position="159"/>
    </location>
    <ligand>
        <name>substrate</name>
    </ligand>
</feature>
<evidence type="ECO:0000256" key="5">
    <source>
        <dbReference type="ARBA" id="ARBA00022741"/>
    </source>
</evidence>
<dbReference type="Gene3D" id="2.30.130.10">
    <property type="entry name" value="PUA domain"/>
    <property type="match status" value="1"/>
</dbReference>
<name>A0A6L2R6N3_9BACT</name>
<dbReference type="AlphaFoldDB" id="A0A6L2R6N3"/>
<dbReference type="PANTHER" id="PTHR43654">
    <property type="entry name" value="GLUTAMATE 5-KINASE"/>
    <property type="match status" value="1"/>
</dbReference>
<feature type="binding site" evidence="8">
    <location>
        <position position="171"/>
    </location>
    <ligand>
        <name>substrate</name>
    </ligand>
</feature>
<feature type="binding site" evidence="8">
    <location>
        <position position="24"/>
    </location>
    <ligand>
        <name>ATP</name>
        <dbReference type="ChEBI" id="CHEBI:30616"/>
    </ligand>
</feature>
<dbReference type="PANTHER" id="PTHR43654:SF1">
    <property type="entry name" value="ISOPENTENYL PHOSPHATE KINASE"/>
    <property type="match status" value="1"/>
</dbReference>
<dbReference type="InterPro" id="IPR036393">
    <property type="entry name" value="AceGlu_kinase-like_sf"/>
</dbReference>
<evidence type="ECO:0000313" key="11">
    <source>
        <dbReference type="Proteomes" id="UP000505077"/>
    </source>
</evidence>
<gene>
    <name evidence="8 10" type="primary">proB</name>
    <name evidence="10" type="ORF">ZNDK_0966</name>
</gene>
<evidence type="ECO:0000256" key="3">
    <source>
        <dbReference type="ARBA" id="ARBA00022650"/>
    </source>
</evidence>
<protein>
    <recommendedName>
        <fullName evidence="8">Glutamate 5-kinase</fullName>
        <ecNumber evidence="8">2.7.2.11</ecNumber>
    </recommendedName>
    <alternativeName>
        <fullName evidence="8">Gamma-glutamyl kinase</fullName>
        <shortName evidence="8">GK</shortName>
    </alternativeName>
</protein>
<evidence type="ECO:0000256" key="7">
    <source>
        <dbReference type="ARBA" id="ARBA00022840"/>
    </source>
</evidence>
<dbReference type="InterPro" id="IPR001048">
    <property type="entry name" value="Asp/Glu/Uridylate_kinase"/>
</dbReference>
<comment type="function">
    <text evidence="8">Catalyzes the transfer of a phosphate group to glutamate to form L-glutamate 5-phosphate.</text>
</comment>
<evidence type="ECO:0000313" key="10">
    <source>
        <dbReference type="EMBL" id="GFH63195.1"/>
    </source>
</evidence>
<dbReference type="CDD" id="cd04242">
    <property type="entry name" value="AAK_G5K_ProB"/>
    <property type="match status" value="1"/>
</dbReference>
<dbReference type="InterPro" id="IPR001057">
    <property type="entry name" value="Glu/AcGlu_kinase"/>
</dbReference>
<keyword evidence="5 8" id="KW-0547">Nucleotide-binding</keyword>
<dbReference type="InterPro" id="IPR019797">
    <property type="entry name" value="Glutamate_5-kinase_CS"/>
</dbReference>
<dbReference type="Gene3D" id="3.40.1160.10">
    <property type="entry name" value="Acetylglutamate kinase-like"/>
    <property type="match status" value="1"/>
</dbReference>
<dbReference type="SUPFAM" id="SSF88697">
    <property type="entry name" value="PUA domain-like"/>
    <property type="match status" value="1"/>
</dbReference>
<sequence length="396" mass="41997">MSAEHAWQQERAHALEHARTVLVKIGSAVLSDSSGLAVNVMQSIARQLATLRALPKPPAGARRFVLVSSGAVAAGRAALKTQQIAGQGQTLASGQAAASVGQGLLMREWENAFAAHNMLTAQILLTRDDFRARARARNARNTFTLLLNWGVIPVVNENDTVSVNELKFGDNDCLASLLLELIGADLFVNLTSAAGVFAADPRKMPDAPIIEHIEDVTALNLTKVCGSKTAAGSGGMYSKLLAARRAAQIGVPTLILSGRVPDVLTRAFALTSEETGLGTWVCASRASIPRRKFRLAYQNEPVGSVDVDTGAMQALVHKGSSLLPGGVRQVSGSFHQGALVRITHEGKNLGVGISNYSAADLQKIMGLKRPQVADVLCVSCYPEVIHRDYLLLDAAV</sequence>
<dbReference type="CDD" id="cd21157">
    <property type="entry name" value="PUA_G5K"/>
    <property type="match status" value="1"/>
</dbReference>
<dbReference type="PRINTS" id="PR00474">
    <property type="entry name" value="GLU5KINASE"/>
</dbReference>
<keyword evidence="3 8" id="KW-0641">Proline biosynthesis</keyword>
<comment type="subcellular location">
    <subcellularLocation>
        <location evidence="8">Cytoplasm</location>
    </subcellularLocation>
</comment>
<dbReference type="Pfam" id="PF00696">
    <property type="entry name" value="AA_kinase"/>
    <property type="match status" value="1"/>
</dbReference>
<evidence type="ECO:0000256" key="4">
    <source>
        <dbReference type="ARBA" id="ARBA00022679"/>
    </source>
</evidence>
<feature type="binding site" evidence="8">
    <location>
        <position position="69"/>
    </location>
    <ligand>
        <name>substrate</name>
    </ligand>
</feature>
<dbReference type="PROSITE" id="PS00902">
    <property type="entry name" value="GLUTAMATE_5_KINASE"/>
    <property type="match status" value="1"/>
</dbReference>
<comment type="caution">
    <text evidence="10">The sequence shown here is derived from an EMBL/GenBank/DDBJ whole genome shotgun (WGS) entry which is preliminary data.</text>
</comment>
<feature type="binding site" evidence="8">
    <location>
        <begin position="233"/>
        <end position="239"/>
    </location>
    <ligand>
        <name>ATP</name>
        <dbReference type="ChEBI" id="CHEBI:30616"/>
    </ligand>
</feature>
<dbReference type="InterPro" id="IPR002478">
    <property type="entry name" value="PUA"/>
</dbReference>
<dbReference type="InterPro" id="IPR005715">
    <property type="entry name" value="Glu_5kinase/COase_Synthase"/>
</dbReference>
<dbReference type="GO" id="GO:0005524">
    <property type="term" value="F:ATP binding"/>
    <property type="evidence" value="ECO:0007669"/>
    <property type="project" value="UniProtKB-KW"/>
</dbReference>
<dbReference type="InterPro" id="IPR036974">
    <property type="entry name" value="PUA_sf"/>
</dbReference>
<dbReference type="SMART" id="SM00359">
    <property type="entry name" value="PUA"/>
    <property type="match status" value="1"/>
</dbReference>
<reference evidence="10 11" key="1">
    <citation type="journal article" date="2020" name="ISME J.">
        <title>Parallel Reductive Genome Evolution in Desulfovibrio Ectosymbionts Independently Acquired by Trichonympha Protists in the Termite Gut.</title>
        <authorList>
            <person name="Takeuchi M."/>
            <person name="Kuwahara H."/>
            <person name="Murakami T."/>
            <person name="Takahashi K."/>
            <person name="Kajitani R."/>
            <person name="Toyoda A."/>
            <person name="Itoh T."/>
            <person name="Ohkuma M."/>
            <person name="Hongoh Y."/>
        </authorList>
    </citation>
    <scope>NUCLEOTIDE SEQUENCE [LARGE SCALE GENOMIC DNA]</scope>
    <source>
        <strain evidence="10">ZnDsv-02</strain>
    </source>
</reference>
<dbReference type="UniPathway" id="UPA00098">
    <property type="reaction ID" value="UER00359"/>
</dbReference>
<dbReference type="NCBIfam" id="TIGR01027">
    <property type="entry name" value="proB"/>
    <property type="match status" value="1"/>
</dbReference>
<evidence type="ECO:0000256" key="8">
    <source>
        <dbReference type="HAMAP-Rule" id="MF_00456"/>
    </source>
</evidence>
<dbReference type="GO" id="GO:0004349">
    <property type="term" value="F:glutamate 5-kinase activity"/>
    <property type="evidence" value="ECO:0007669"/>
    <property type="project" value="UniProtKB-UniRule"/>
</dbReference>
<organism evidence="10 11">
    <name type="scientific">Candidatus Desulfovibrio kirbyi</name>
    <dbReference type="NCBI Taxonomy" id="2696086"/>
    <lineage>
        <taxon>Bacteria</taxon>
        <taxon>Pseudomonadati</taxon>
        <taxon>Thermodesulfobacteriota</taxon>
        <taxon>Desulfovibrionia</taxon>
        <taxon>Desulfovibrionales</taxon>
        <taxon>Desulfovibrionaceae</taxon>
        <taxon>Desulfovibrio</taxon>
    </lineage>
</organism>
<dbReference type="EMBL" id="BLLL01000010">
    <property type="protein sequence ID" value="GFH63195.1"/>
    <property type="molecule type" value="Genomic_DNA"/>
</dbReference>
<dbReference type="InterPro" id="IPR015947">
    <property type="entry name" value="PUA-like_sf"/>
</dbReference>
<comment type="catalytic activity">
    <reaction evidence="8">
        <text>L-glutamate + ATP = L-glutamyl 5-phosphate + ADP</text>
        <dbReference type="Rhea" id="RHEA:14877"/>
        <dbReference type="ChEBI" id="CHEBI:29985"/>
        <dbReference type="ChEBI" id="CHEBI:30616"/>
        <dbReference type="ChEBI" id="CHEBI:58274"/>
        <dbReference type="ChEBI" id="CHEBI:456216"/>
        <dbReference type="EC" id="2.7.2.11"/>
    </reaction>
</comment>
<evidence type="ECO:0000256" key="6">
    <source>
        <dbReference type="ARBA" id="ARBA00022777"/>
    </source>
</evidence>
<comment type="similarity">
    <text evidence="8">Belongs to the glutamate 5-kinase family.</text>
</comment>
<keyword evidence="7 8" id="KW-0067">ATP-binding</keyword>
<dbReference type="HAMAP" id="MF_00456">
    <property type="entry name" value="ProB"/>
    <property type="match status" value="1"/>
</dbReference>
<keyword evidence="4 8" id="KW-0808">Transferase</keyword>
<keyword evidence="2 8" id="KW-0028">Amino-acid biosynthesis</keyword>
<keyword evidence="6 8" id="KW-0418">Kinase</keyword>
<dbReference type="PROSITE" id="PS50890">
    <property type="entry name" value="PUA"/>
    <property type="match status" value="1"/>
</dbReference>
<dbReference type="SUPFAM" id="SSF53633">
    <property type="entry name" value="Carbamate kinase-like"/>
    <property type="match status" value="1"/>
</dbReference>
<dbReference type="PIRSF" id="PIRSF000729">
    <property type="entry name" value="GK"/>
    <property type="match status" value="1"/>
</dbReference>
<evidence type="ECO:0000256" key="2">
    <source>
        <dbReference type="ARBA" id="ARBA00022605"/>
    </source>
</evidence>
<dbReference type="GO" id="GO:0003723">
    <property type="term" value="F:RNA binding"/>
    <property type="evidence" value="ECO:0007669"/>
    <property type="project" value="InterPro"/>
</dbReference>
<comment type="caution">
    <text evidence="8">Lacks conserved residue(s) required for the propagation of feature annotation.</text>
</comment>
<dbReference type="InterPro" id="IPR041739">
    <property type="entry name" value="G5K_ProB"/>
</dbReference>
<dbReference type="InterPro" id="IPR011529">
    <property type="entry name" value="Glu_5kinase"/>
</dbReference>
<evidence type="ECO:0000259" key="9">
    <source>
        <dbReference type="SMART" id="SM00359"/>
    </source>
</evidence>
<dbReference type="FunFam" id="3.40.1160.10:FF:000006">
    <property type="entry name" value="Glutamate 5-kinase"/>
    <property type="match status" value="1"/>
</dbReference>
<comment type="pathway">
    <text evidence="8">Amino-acid biosynthesis; L-proline biosynthesis; L-glutamate 5-semialdehyde from L-glutamate: step 1/2.</text>
</comment>